<dbReference type="Gene3D" id="3.60.15.10">
    <property type="entry name" value="Ribonuclease Z/Hydroxyacylglutathione hydrolase-like"/>
    <property type="match status" value="1"/>
</dbReference>
<protein>
    <submittedName>
        <fullName evidence="3">Protein ETHE1, mitochondrial</fullName>
        <ecNumber evidence="3">3.-.-.-</ecNumber>
    </submittedName>
</protein>
<evidence type="ECO:0000256" key="1">
    <source>
        <dbReference type="ARBA" id="ARBA00022723"/>
    </source>
</evidence>
<keyword evidence="3" id="KW-0378">Hydrolase</keyword>
<dbReference type="InterPro" id="IPR044528">
    <property type="entry name" value="POD-like_MBL-fold"/>
</dbReference>
<dbReference type="InterPro" id="IPR001763">
    <property type="entry name" value="Rhodanese-like_dom"/>
</dbReference>
<dbReference type="CDD" id="cd07724">
    <property type="entry name" value="POD-like_MBL-fold"/>
    <property type="match status" value="1"/>
</dbReference>
<dbReference type="Gene3D" id="3.40.250.10">
    <property type="entry name" value="Rhodanese-like domain"/>
    <property type="match status" value="2"/>
</dbReference>
<evidence type="ECO:0000313" key="4">
    <source>
        <dbReference type="Proteomes" id="UP000031465"/>
    </source>
</evidence>
<dbReference type="FunFam" id="3.60.15.10:FF:000030">
    <property type="entry name" value="Metallo-beta-lactamase family protein"/>
    <property type="match status" value="1"/>
</dbReference>
<dbReference type="AlphaFoldDB" id="A0A0C1JXZ7"/>
<dbReference type="SUPFAM" id="SSF52821">
    <property type="entry name" value="Rhodanese/Cell cycle control phosphatase"/>
    <property type="match status" value="2"/>
</dbReference>
<dbReference type="Proteomes" id="UP000031465">
    <property type="component" value="Unassembled WGS sequence"/>
</dbReference>
<dbReference type="EMBL" id="JSAN01000064">
    <property type="protein sequence ID" value="KIC72067.1"/>
    <property type="molecule type" value="Genomic_DNA"/>
</dbReference>
<dbReference type="GO" id="GO:0070813">
    <property type="term" value="P:hydrogen sulfide metabolic process"/>
    <property type="evidence" value="ECO:0007669"/>
    <property type="project" value="TreeGrafter"/>
</dbReference>
<proteinExistence type="predicted"/>
<dbReference type="InterPro" id="IPR051682">
    <property type="entry name" value="Mito_Persulfide_Diox"/>
</dbReference>
<comment type="caution">
    <text evidence="3">The sequence shown here is derived from an EMBL/GenBank/DDBJ whole genome shotgun (WGS) entry which is preliminary data.</text>
</comment>
<keyword evidence="1" id="KW-0479">Metal-binding</keyword>
<dbReference type="Pfam" id="PF00581">
    <property type="entry name" value="Rhodanese"/>
    <property type="match status" value="2"/>
</dbReference>
<evidence type="ECO:0000313" key="3">
    <source>
        <dbReference type="EMBL" id="KIC72067.1"/>
    </source>
</evidence>
<feature type="domain" description="Rhodanese" evidence="2">
    <location>
        <begin position="376"/>
        <end position="464"/>
    </location>
</feature>
<evidence type="ECO:0000259" key="2">
    <source>
        <dbReference type="PROSITE" id="PS50206"/>
    </source>
</evidence>
<dbReference type="InterPro" id="IPR036873">
    <property type="entry name" value="Rhodanese-like_dom_sf"/>
</dbReference>
<name>A0A0C1JXZ7_9BACT</name>
<gene>
    <name evidence="3" type="primary">ethE1</name>
    <name evidence="3" type="ORF">DB44_CR00190</name>
</gene>
<dbReference type="GO" id="GO:0016787">
    <property type="term" value="F:hydrolase activity"/>
    <property type="evidence" value="ECO:0007669"/>
    <property type="project" value="UniProtKB-KW"/>
</dbReference>
<dbReference type="GO" id="GO:0046872">
    <property type="term" value="F:metal ion binding"/>
    <property type="evidence" value="ECO:0007669"/>
    <property type="project" value="UniProtKB-KW"/>
</dbReference>
<reference evidence="3 4" key="1">
    <citation type="journal article" date="2014" name="Mol. Biol. Evol.">
        <title>Massive expansion of Ubiquitination-related gene families within the Chlamydiae.</title>
        <authorList>
            <person name="Domman D."/>
            <person name="Collingro A."/>
            <person name="Lagkouvardos I."/>
            <person name="Gehre L."/>
            <person name="Weinmaier T."/>
            <person name="Rattei T."/>
            <person name="Subtil A."/>
            <person name="Horn M."/>
        </authorList>
    </citation>
    <scope>NUCLEOTIDE SEQUENCE [LARGE SCALE GENOMIC DNA]</scope>
    <source>
        <strain evidence="3 4">EI2</strain>
    </source>
</reference>
<dbReference type="GO" id="GO:0050313">
    <property type="term" value="F:sulfur dioxygenase activity"/>
    <property type="evidence" value="ECO:0007669"/>
    <property type="project" value="InterPro"/>
</dbReference>
<dbReference type="InterPro" id="IPR001279">
    <property type="entry name" value="Metallo-B-lactamas"/>
</dbReference>
<dbReference type="PATRIC" id="fig|362787.3.peg.1016"/>
<accession>A0A0C1JXZ7</accession>
<dbReference type="RefSeq" id="WP_052236364.1">
    <property type="nucleotide sequence ID" value="NZ_JSAN01000064.1"/>
</dbReference>
<dbReference type="SMART" id="SM00450">
    <property type="entry name" value="RHOD"/>
    <property type="match status" value="2"/>
</dbReference>
<sequence>MFFQKIYTPGLAINTYLLGDETTKECVVIDPTRIVTPIIMAAENAEMHIKAILETHVHADFISGARELKFQLKNTPVIYSSGFGGEYWVPAYADRIVKEEDVLSFGSIRLKPLHTPGHTPEHIMWICYDETRSHDLPWFIFSGDCLFVGSVGRPDLLGENEFNFLAKELYQSLFVRIAHLPDSVEVFPAHGAGSLCGKNIGGVDATTLGYERTCNPYLNPIEETEWIKSISQDLPAIPPYFSLMKKINVSNPPLLSELKVEKVCSERDLDLNLCFLLDVRYPELFARFHLPGSVNIPMTPSFYSWAGWLIPHNIPLIIITNRENQMNDIVSQLRLIGFDQPFYLFVLKDDAEKKMNRIECFSYLTPEELAKRLHDPKENVFVLDVRTTSEWHSGHIADAYHVELNNLYQYMHKIPQNRLIAVICRSGIRASTAISLLKKYGFNHVVNVRGGMQAWSDLEFPIITSDKE</sequence>
<dbReference type="GO" id="GO:0006749">
    <property type="term" value="P:glutathione metabolic process"/>
    <property type="evidence" value="ECO:0007669"/>
    <property type="project" value="InterPro"/>
</dbReference>
<dbReference type="EC" id="3.-.-.-" evidence="3"/>
<dbReference type="SUPFAM" id="SSF56281">
    <property type="entry name" value="Metallo-hydrolase/oxidoreductase"/>
    <property type="match status" value="1"/>
</dbReference>
<dbReference type="Pfam" id="PF00753">
    <property type="entry name" value="Lactamase_B"/>
    <property type="match status" value="1"/>
</dbReference>
<dbReference type="PANTHER" id="PTHR43084">
    <property type="entry name" value="PERSULFIDE DIOXYGENASE ETHE1"/>
    <property type="match status" value="1"/>
</dbReference>
<dbReference type="PROSITE" id="PS50206">
    <property type="entry name" value="RHODANESE_3"/>
    <property type="match status" value="2"/>
</dbReference>
<organism evidence="3 4">
    <name type="scientific">Candidatus Protochlamydia amoebophila</name>
    <dbReference type="NCBI Taxonomy" id="362787"/>
    <lineage>
        <taxon>Bacteria</taxon>
        <taxon>Pseudomonadati</taxon>
        <taxon>Chlamydiota</taxon>
        <taxon>Chlamydiia</taxon>
        <taxon>Parachlamydiales</taxon>
        <taxon>Parachlamydiaceae</taxon>
        <taxon>Candidatus Protochlamydia</taxon>
    </lineage>
</organism>
<dbReference type="SMART" id="SM00849">
    <property type="entry name" value="Lactamase_B"/>
    <property type="match status" value="1"/>
</dbReference>
<feature type="domain" description="Rhodanese" evidence="2">
    <location>
        <begin position="270"/>
        <end position="344"/>
    </location>
</feature>
<dbReference type="PANTHER" id="PTHR43084:SF1">
    <property type="entry name" value="PERSULFIDE DIOXYGENASE ETHE1, MITOCHONDRIAL"/>
    <property type="match status" value="1"/>
</dbReference>
<dbReference type="InterPro" id="IPR036866">
    <property type="entry name" value="RibonucZ/Hydroxyglut_hydro"/>
</dbReference>
<dbReference type="CDD" id="cd00158">
    <property type="entry name" value="RHOD"/>
    <property type="match status" value="1"/>
</dbReference>